<accession>A0A1H8BJ17</accession>
<dbReference type="AlphaFoldDB" id="A0A1H8BJ17"/>
<reference evidence="2" key="1">
    <citation type="submission" date="2016-10" db="EMBL/GenBank/DDBJ databases">
        <authorList>
            <person name="Varghese N."/>
            <person name="Submissions S."/>
        </authorList>
    </citation>
    <scope>NUCLEOTIDE SEQUENCE [LARGE SCALE GENOMIC DNA]</scope>
    <source>
        <strain evidence="2">B48,IBRC-M 10115,DSM 25386,CECT 8001</strain>
    </source>
</reference>
<dbReference type="Proteomes" id="UP000198553">
    <property type="component" value="Unassembled WGS sequence"/>
</dbReference>
<name>A0A1H8BJ17_9BACI</name>
<dbReference type="Pfam" id="PF10127">
    <property type="entry name" value="RlaP"/>
    <property type="match status" value="1"/>
</dbReference>
<dbReference type="PANTHER" id="PTHR34817">
    <property type="entry name" value="NUCLEOTIDYLTRANSFERASE"/>
    <property type="match status" value="1"/>
</dbReference>
<evidence type="ECO:0000313" key="1">
    <source>
        <dbReference type="EMBL" id="SEM82802.1"/>
    </source>
</evidence>
<evidence type="ECO:0000313" key="2">
    <source>
        <dbReference type="Proteomes" id="UP000198553"/>
    </source>
</evidence>
<keyword evidence="2" id="KW-1185">Reference proteome</keyword>
<dbReference type="PANTHER" id="PTHR34817:SF2">
    <property type="entry name" value="NUCLEOTIDYLTRANSFERASE"/>
    <property type="match status" value="1"/>
</dbReference>
<proteinExistence type="predicted"/>
<gene>
    <name evidence="1" type="ORF">SAMN05192533_10657</name>
</gene>
<evidence type="ECO:0008006" key="3">
    <source>
        <dbReference type="Google" id="ProtNLM"/>
    </source>
</evidence>
<dbReference type="OrthoDB" id="9796845at2"/>
<organism evidence="1 2">
    <name type="scientific">Mesobacillus persicus</name>
    <dbReference type="NCBI Taxonomy" id="930146"/>
    <lineage>
        <taxon>Bacteria</taxon>
        <taxon>Bacillati</taxon>
        <taxon>Bacillota</taxon>
        <taxon>Bacilli</taxon>
        <taxon>Bacillales</taxon>
        <taxon>Bacillaceae</taxon>
        <taxon>Mesobacillus</taxon>
    </lineage>
</organism>
<dbReference type="STRING" id="930146.SAMN05192533_10657"/>
<dbReference type="RefSeq" id="WP_090744425.1">
    <property type="nucleotide sequence ID" value="NZ_FOBW01000006.1"/>
</dbReference>
<sequence length="250" mass="28850">MKEWLNAIERDYEVKILYACEAGSRAWGYASADSDQDIRFIFKHEDARKYFSLDAPLEVITIHHPYDAQGWDIQKAFRLLRKSNPNLFEWAFSSTVYVDVEGFQTQLQEQVVSGYSPYSLGMHYLSLARRNLNATTEENGFTGQDQKQLLYCLRSLLIIKGLAERLPVNGQLIPNGLQEEPNTEGSELFLKLIEAKRQGNLIVEQDRARLKQLIHKLLEELSIEVKSFEKGKNATESLNHWLWNLLGLWG</sequence>
<protein>
    <recommendedName>
        <fullName evidence="3">Nucleotidyltransferase</fullName>
    </recommendedName>
</protein>
<dbReference type="EMBL" id="FOBW01000006">
    <property type="protein sequence ID" value="SEM82802.1"/>
    <property type="molecule type" value="Genomic_DNA"/>
</dbReference>
<dbReference type="InterPro" id="IPR018775">
    <property type="entry name" value="RlaP"/>
</dbReference>